<feature type="transmembrane region" description="Helical" evidence="7">
    <location>
        <begin position="221"/>
        <end position="240"/>
    </location>
</feature>
<feature type="transmembrane region" description="Helical" evidence="7">
    <location>
        <begin position="67"/>
        <end position="85"/>
    </location>
</feature>
<keyword evidence="2 7" id="KW-0813">Transport</keyword>
<feature type="transmembrane region" description="Helical" evidence="7">
    <location>
        <begin position="194"/>
        <end position="215"/>
    </location>
</feature>
<comment type="subcellular location">
    <subcellularLocation>
        <location evidence="1 7">Cell membrane</location>
        <topology evidence="1 7">Multi-pass membrane protein</topology>
    </subcellularLocation>
</comment>
<dbReference type="RefSeq" id="WP_104979222.1">
    <property type="nucleotide sequence ID" value="NZ_CP012673.1"/>
</dbReference>
<gene>
    <name evidence="9" type="primary">abc-msp</name>
    <name evidence="9" type="ORF">SOCE26_026340</name>
</gene>
<feature type="transmembrane region" description="Helical" evidence="7">
    <location>
        <begin position="12"/>
        <end position="30"/>
    </location>
</feature>
<reference evidence="9 10" key="1">
    <citation type="submission" date="2015-09" db="EMBL/GenBank/DDBJ databases">
        <title>Sorangium comparison.</title>
        <authorList>
            <person name="Zaburannyi N."/>
            <person name="Bunk B."/>
            <person name="Overmann J."/>
            <person name="Mueller R."/>
        </authorList>
    </citation>
    <scope>NUCLEOTIDE SEQUENCE [LARGE SCALE GENOMIC DNA]</scope>
    <source>
        <strain evidence="9 10">So ce26</strain>
    </source>
</reference>
<feature type="transmembrane region" description="Helical" evidence="7">
    <location>
        <begin position="36"/>
        <end position="55"/>
    </location>
</feature>
<dbReference type="Pfam" id="PF00528">
    <property type="entry name" value="BPD_transp_1"/>
    <property type="match status" value="1"/>
</dbReference>
<evidence type="ECO:0000256" key="1">
    <source>
        <dbReference type="ARBA" id="ARBA00004651"/>
    </source>
</evidence>
<dbReference type="EMBL" id="CP012673">
    <property type="protein sequence ID" value="AUX41224.1"/>
    <property type="molecule type" value="Genomic_DNA"/>
</dbReference>
<protein>
    <submittedName>
        <fullName evidence="9">ABC transporter permease</fullName>
    </submittedName>
</protein>
<evidence type="ECO:0000259" key="8">
    <source>
        <dbReference type="PROSITE" id="PS50928"/>
    </source>
</evidence>
<evidence type="ECO:0000313" key="9">
    <source>
        <dbReference type="EMBL" id="AUX41224.1"/>
    </source>
</evidence>
<dbReference type="OrthoDB" id="5322475at2"/>
<evidence type="ECO:0000256" key="2">
    <source>
        <dbReference type="ARBA" id="ARBA00022448"/>
    </source>
</evidence>
<evidence type="ECO:0000256" key="5">
    <source>
        <dbReference type="ARBA" id="ARBA00022989"/>
    </source>
</evidence>
<evidence type="ECO:0000256" key="7">
    <source>
        <dbReference type="RuleBase" id="RU363032"/>
    </source>
</evidence>
<dbReference type="AlphaFoldDB" id="A0A2L0EPK9"/>
<dbReference type="Proteomes" id="UP000238348">
    <property type="component" value="Chromosome"/>
</dbReference>
<organism evidence="9 10">
    <name type="scientific">Sorangium cellulosum</name>
    <name type="common">Polyangium cellulosum</name>
    <dbReference type="NCBI Taxonomy" id="56"/>
    <lineage>
        <taxon>Bacteria</taxon>
        <taxon>Pseudomonadati</taxon>
        <taxon>Myxococcota</taxon>
        <taxon>Polyangia</taxon>
        <taxon>Polyangiales</taxon>
        <taxon>Polyangiaceae</taxon>
        <taxon>Sorangium</taxon>
    </lineage>
</organism>
<proteinExistence type="inferred from homology"/>
<keyword evidence="3" id="KW-1003">Cell membrane</keyword>
<dbReference type="PANTHER" id="PTHR30151:SF0">
    <property type="entry name" value="ABC TRANSPORTER PERMEASE PROTEIN MJ0413-RELATED"/>
    <property type="match status" value="1"/>
</dbReference>
<dbReference type="GO" id="GO:0055085">
    <property type="term" value="P:transmembrane transport"/>
    <property type="evidence" value="ECO:0007669"/>
    <property type="project" value="InterPro"/>
</dbReference>
<evidence type="ECO:0000313" key="10">
    <source>
        <dbReference type="Proteomes" id="UP000238348"/>
    </source>
</evidence>
<evidence type="ECO:0000256" key="3">
    <source>
        <dbReference type="ARBA" id="ARBA00022475"/>
    </source>
</evidence>
<feature type="transmembrane region" description="Helical" evidence="7">
    <location>
        <begin position="131"/>
        <end position="150"/>
    </location>
</feature>
<comment type="similarity">
    <text evidence="7">Belongs to the binding-protein-dependent transport system permease family.</text>
</comment>
<dbReference type="PROSITE" id="PS50928">
    <property type="entry name" value="ABC_TM1"/>
    <property type="match status" value="1"/>
</dbReference>
<dbReference type="GO" id="GO:0005886">
    <property type="term" value="C:plasma membrane"/>
    <property type="evidence" value="ECO:0007669"/>
    <property type="project" value="UniProtKB-SubCell"/>
</dbReference>
<dbReference type="PANTHER" id="PTHR30151">
    <property type="entry name" value="ALKANE SULFONATE ABC TRANSPORTER-RELATED, MEMBRANE SUBUNIT"/>
    <property type="match status" value="1"/>
</dbReference>
<name>A0A2L0EPK9_SORCE</name>
<keyword evidence="4 7" id="KW-0812">Transmembrane</keyword>
<feature type="domain" description="ABC transmembrane type-1" evidence="8">
    <location>
        <begin position="64"/>
        <end position="244"/>
    </location>
</feature>
<accession>A0A2L0EPK9</accession>
<dbReference type="InterPro" id="IPR000515">
    <property type="entry name" value="MetI-like"/>
</dbReference>
<evidence type="ECO:0000256" key="4">
    <source>
        <dbReference type="ARBA" id="ARBA00022692"/>
    </source>
</evidence>
<evidence type="ECO:0000256" key="6">
    <source>
        <dbReference type="ARBA" id="ARBA00023136"/>
    </source>
</evidence>
<dbReference type="SUPFAM" id="SSF161098">
    <property type="entry name" value="MetI-like"/>
    <property type="match status" value="1"/>
</dbReference>
<sequence>MKLYRDIHRRAYAALAVLSFSLFLAGWTLLSRSMESAAVFLPSPLDVLSAGAALFRERDFLSDILASVYRVTVGFAAAVAVAIPVGLLAGTMKPVDAFVQPFNDFLRYLPVASLIPLSILWVGIGDAQKMAIIFVGTVFQLVPLVADTAARVPKHLVELGYTMGARSRHVLLRVVLPWCLPTLYDHCRVALGWAWSYLVVAELVAATSGLGHVIIQSQRFIQTGNVMASILVIGLLGLLFDQLFKLPRRRLFPWL</sequence>
<dbReference type="Gene3D" id="1.10.3720.10">
    <property type="entry name" value="MetI-like"/>
    <property type="match status" value="1"/>
</dbReference>
<feature type="transmembrane region" description="Helical" evidence="7">
    <location>
        <begin position="105"/>
        <end position="124"/>
    </location>
</feature>
<keyword evidence="6 7" id="KW-0472">Membrane</keyword>
<dbReference type="InterPro" id="IPR035906">
    <property type="entry name" value="MetI-like_sf"/>
</dbReference>
<keyword evidence="5 7" id="KW-1133">Transmembrane helix</keyword>